<evidence type="ECO:0000256" key="3">
    <source>
        <dbReference type="ARBA" id="ARBA00022490"/>
    </source>
</evidence>
<evidence type="ECO:0000313" key="10">
    <source>
        <dbReference type="EMBL" id="HDA91752.1"/>
    </source>
</evidence>
<feature type="region of interest" description="Disordered" evidence="8">
    <location>
        <begin position="474"/>
        <end position="504"/>
    </location>
</feature>
<keyword evidence="3" id="KW-0963">Cytoplasm</keyword>
<evidence type="ECO:0000256" key="7">
    <source>
        <dbReference type="SAM" id="Coils"/>
    </source>
</evidence>
<sequence length="773" mass="84161">MGGAHSQSPRGREPATERPPRPHENASDSEGNFETPEAETPIRSPLKESCDSQLGLAGPGAKTQDSQEVDEHLVAEVVEKFSTEACSRPSEHEVAPRAAADSSPIKDLREEPEHDVSKISIVRPFSIETKKPTDVLAALGTKAAHGSTPAVLGEAAAPRSVGGTQDKAMTEDNVGVTLGASTEVDLKTGSTGPEPAVGRSRLRKPKPVPLRKKAIGSEFLGSDLALEGTHLPRPSCRFGPDEVAENSSPSRLGVARIQKHPPAVKERPGVPSSDTNDSGFEVLEEARGSPLRLQLDFAEDVEDAESRESLPQKLGRKLGNRLTPEVRKDCSGEPVGAKDLELLPGLAAEDAPGLRDSPPLDPHPWESPGLGPFGSPSILQHCPPLPSQGSYCFDQDDIDESLDPFKPTLTLTGSDFVSPAGNHISEILESPKKPKSRLITSGCKVKKYEAQSLALDGCSQDEGAVISQISDISNRDGHATDEEKLASTTCGQKPTGAEGKGMEKEMSLKMEKDGSTMPGTLEAPMEKAPVSVACGGESPLDGICLSESDKTAVLTLIREEIITKEIEANEWKKKYEETRQEVLEMRKIVAEYEKTIAQMIEDEQRASMTSQKSFQQLSMEKEQALADLNSVERSLSDLFRRYENLKGVLEGFKKNEEALKKCAQDYLARVKQEEQRYQALKIHAEEKLDKANEEIAQVRTKAKAESAALHAGLRKEQMKVESLERALQQKVRGAKCDHHSDLWFSLAAAPFLWVWRKGAYPFTRILWSSSFGN</sequence>
<evidence type="ECO:0000256" key="8">
    <source>
        <dbReference type="SAM" id="MobiDB-lite"/>
    </source>
</evidence>
<evidence type="ECO:0000256" key="4">
    <source>
        <dbReference type="ARBA" id="ARBA00022553"/>
    </source>
</evidence>
<dbReference type="InterPro" id="IPR007707">
    <property type="entry name" value="TACC_C"/>
</dbReference>
<reference evidence="10" key="1">
    <citation type="journal article" date="2019" name="PeerJ">
        <title>Genes of the pig, Sus scrofa, reconstructed with EvidentialGene.</title>
        <authorList>
            <person name="Gilbert D.G."/>
        </authorList>
    </citation>
    <scope>NUCLEOTIDE SEQUENCE</scope>
</reference>
<feature type="region of interest" description="Disordered" evidence="8">
    <location>
        <begin position="84"/>
        <end position="114"/>
    </location>
</feature>
<evidence type="ECO:0000256" key="6">
    <source>
        <dbReference type="ARBA" id="ARBA00023212"/>
    </source>
</evidence>
<dbReference type="GO" id="GO:0005856">
    <property type="term" value="C:cytoskeleton"/>
    <property type="evidence" value="ECO:0007669"/>
    <property type="project" value="UniProtKB-SubCell"/>
</dbReference>
<proteinExistence type="inferred from homology"/>
<evidence type="ECO:0000259" key="9">
    <source>
        <dbReference type="Pfam" id="PF05010"/>
    </source>
</evidence>
<evidence type="ECO:0000256" key="5">
    <source>
        <dbReference type="ARBA" id="ARBA00023054"/>
    </source>
</evidence>
<dbReference type="PANTHER" id="PTHR13924">
    <property type="entry name" value="TRANSFORMING ACIDIC COILED-COIL CONTAINING PROTEIN 1/2"/>
    <property type="match status" value="1"/>
</dbReference>
<protein>
    <submittedName>
        <fullName evidence="10">Transforming acidic coiled-coil-containing protein 1 isoform 11</fullName>
    </submittedName>
</protein>
<dbReference type="Gene3D" id="1.20.5.1700">
    <property type="match status" value="1"/>
</dbReference>
<dbReference type="InterPro" id="IPR039915">
    <property type="entry name" value="TACC"/>
</dbReference>
<accession>A0A480N066</accession>
<feature type="coiled-coil region" evidence="7">
    <location>
        <begin position="561"/>
        <end position="634"/>
    </location>
</feature>
<feature type="compositionally biased region" description="Basic and acidic residues" evidence="8">
    <location>
        <begin position="104"/>
        <end position="114"/>
    </location>
</feature>
<dbReference type="Pfam" id="PF05010">
    <property type="entry name" value="TACC_C"/>
    <property type="match status" value="1"/>
</dbReference>
<dbReference type="PANTHER" id="PTHR13924:SF12">
    <property type="entry name" value="TRANSFORMING ACIDIC COILED-COIL-CONTAINING PROTEIN 1"/>
    <property type="match status" value="1"/>
</dbReference>
<keyword evidence="6" id="KW-0206">Cytoskeleton</keyword>
<feature type="region of interest" description="Disordered" evidence="8">
    <location>
        <begin position="300"/>
        <end position="337"/>
    </location>
</feature>
<dbReference type="EMBL" id="DQIR01121781">
    <property type="protein sequence ID" value="HDA77257.1"/>
    <property type="molecule type" value="Transcribed_RNA"/>
</dbReference>
<keyword evidence="4" id="KW-0597">Phosphoprotein</keyword>
<evidence type="ECO:0000256" key="1">
    <source>
        <dbReference type="ARBA" id="ARBA00004245"/>
    </source>
</evidence>
<comment type="similarity">
    <text evidence="2">Belongs to the TACC family.</text>
</comment>
<feature type="region of interest" description="Disordered" evidence="8">
    <location>
        <begin position="1"/>
        <end position="70"/>
    </location>
</feature>
<feature type="compositionally biased region" description="Basic and acidic residues" evidence="8">
    <location>
        <begin position="324"/>
        <end position="337"/>
    </location>
</feature>
<feature type="coiled-coil region" evidence="7">
    <location>
        <begin position="663"/>
        <end position="708"/>
    </location>
</feature>
<feature type="compositionally biased region" description="Basic residues" evidence="8">
    <location>
        <begin position="200"/>
        <end position="214"/>
    </location>
</feature>
<feature type="compositionally biased region" description="Basic and acidic residues" evidence="8">
    <location>
        <begin position="10"/>
        <end position="26"/>
    </location>
</feature>
<feature type="domain" description="Transforming acidic coiled-coil-containing protein C-terminal" evidence="9">
    <location>
        <begin position="546"/>
        <end position="734"/>
    </location>
</feature>
<dbReference type="AlphaFoldDB" id="A0A480N066"/>
<name>A0A480N066_PIG</name>
<keyword evidence="5 7" id="KW-0175">Coiled coil</keyword>
<dbReference type="GO" id="GO:0007052">
    <property type="term" value="P:mitotic spindle organization"/>
    <property type="evidence" value="ECO:0007669"/>
    <property type="project" value="InterPro"/>
</dbReference>
<evidence type="ECO:0000256" key="2">
    <source>
        <dbReference type="ARBA" id="ARBA00009423"/>
    </source>
</evidence>
<comment type="subcellular location">
    <subcellularLocation>
        <location evidence="1">Cytoplasm</location>
        <location evidence="1">Cytoskeleton</location>
    </subcellularLocation>
</comment>
<feature type="region of interest" description="Disordered" evidence="8">
    <location>
        <begin position="349"/>
        <end position="380"/>
    </location>
</feature>
<organism evidence="10">
    <name type="scientific">Sus scrofa</name>
    <name type="common">Pig</name>
    <dbReference type="NCBI Taxonomy" id="9823"/>
    <lineage>
        <taxon>Eukaryota</taxon>
        <taxon>Metazoa</taxon>
        <taxon>Chordata</taxon>
        <taxon>Craniata</taxon>
        <taxon>Vertebrata</taxon>
        <taxon>Euteleostomi</taxon>
        <taxon>Mammalia</taxon>
        <taxon>Eutheria</taxon>
        <taxon>Laurasiatheria</taxon>
        <taxon>Artiodactyla</taxon>
        <taxon>Suina</taxon>
        <taxon>Suidae</taxon>
        <taxon>Sus</taxon>
    </lineage>
</organism>
<dbReference type="EMBL" id="DQIR01136276">
    <property type="protein sequence ID" value="HDA91752.1"/>
    <property type="molecule type" value="Transcribed_RNA"/>
</dbReference>
<feature type="region of interest" description="Disordered" evidence="8">
    <location>
        <begin position="143"/>
        <end position="214"/>
    </location>
</feature>
<feature type="compositionally biased region" description="Basic and acidic residues" evidence="8">
    <location>
        <begin position="474"/>
        <end position="485"/>
    </location>
</feature>
<feature type="region of interest" description="Disordered" evidence="8">
    <location>
        <begin position="231"/>
        <end position="287"/>
    </location>
</feature>